<feature type="compositionally biased region" description="Pro residues" evidence="8">
    <location>
        <begin position="252"/>
        <end position="263"/>
    </location>
</feature>
<dbReference type="Pfam" id="PF09976">
    <property type="entry name" value="TPR_21"/>
    <property type="match status" value="1"/>
</dbReference>
<evidence type="ECO:0000256" key="2">
    <source>
        <dbReference type="ARBA" id="ARBA00004236"/>
    </source>
</evidence>
<comment type="subcellular location">
    <subcellularLocation>
        <location evidence="2">Cell membrane</location>
    </subcellularLocation>
    <subcellularLocation>
        <location evidence="1">Membrane</location>
        <topology evidence="1">Single-pass membrane protein</topology>
    </subcellularLocation>
</comment>
<keyword evidence="6 9" id="KW-0472">Membrane</keyword>
<dbReference type="RefSeq" id="WP_188610558.1">
    <property type="nucleotide sequence ID" value="NZ_BMGG01000006.1"/>
</dbReference>
<keyword evidence="4 9" id="KW-0812">Transmembrane</keyword>
<dbReference type="PANTHER" id="PTHR38035:SF1">
    <property type="entry name" value="ANCILLARY SECYEG TRANSLOCON SUBUNIT"/>
    <property type="match status" value="1"/>
</dbReference>
<feature type="transmembrane region" description="Helical" evidence="9">
    <location>
        <begin position="24"/>
        <end position="45"/>
    </location>
</feature>
<dbReference type="PANTHER" id="PTHR38035">
    <property type="entry name" value="UPF0070 PROTEIN YFGM"/>
    <property type="match status" value="1"/>
</dbReference>
<evidence type="ECO:0000313" key="12">
    <source>
        <dbReference type="Proteomes" id="UP000637002"/>
    </source>
</evidence>
<reference evidence="11" key="2">
    <citation type="submission" date="2020-09" db="EMBL/GenBank/DDBJ databases">
        <authorList>
            <person name="Sun Q."/>
            <person name="Zhou Y."/>
        </authorList>
    </citation>
    <scope>NUCLEOTIDE SEQUENCE</scope>
    <source>
        <strain evidence="11">CGMCC 1.12919</strain>
    </source>
</reference>
<dbReference type="AlphaFoldDB" id="A0A916XHV3"/>
<reference evidence="11" key="1">
    <citation type="journal article" date="2014" name="Int. J. Syst. Evol. Microbiol.">
        <title>Complete genome sequence of Corynebacterium casei LMG S-19264T (=DSM 44701T), isolated from a smear-ripened cheese.</title>
        <authorList>
            <consortium name="US DOE Joint Genome Institute (JGI-PGF)"/>
            <person name="Walter F."/>
            <person name="Albersmeier A."/>
            <person name="Kalinowski J."/>
            <person name="Ruckert C."/>
        </authorList>
    </citation>
    <scope>NUCLEOTIDE SEQUENCE</scope>
    <source>
        <strain evidence="11">CGMCC 1.12919</strain>
    </source>
</reference>
<dbReference type="InterPro" id="IPR026039">
    <property type="entry name" value="YfgM"/>
</dbReference>
<evidence type="ECO:0000313" key="11">
    <source>
        <dbReference type="EMBL" id="GGC74347.1"/>
    </source>
</evidence>
<evidence type="ECO:0000256" key="1">
    <source>
        <dbReference type="ARBA" id="ARBA00004167"/>
    </source>
</evidence>
<evidence type="ECO:0000256" key="3">
    <source>
        <dbReference type="ARBA" id="ARBA00022475"/>
    </source>
</evidence>
<comment type="caution">
    <text evidence="11">The sequence shown here is derived from an EMBL/GenBank/DDBJ whole genome shotgun (WGS) entry which is preliminary data.</text>
</comment>
<feature type="domain" description="Ancillary SecYEG translocon subunit/Cell division coordinator CpoB TPR" evidence="10">
    <location>
        <begin position="22"/>
        <end position="148"/>
    </location>
</feature>
<organism evidence="11 12">
    <name type="scientific">Chelatococcus reniformis</name>
    <dbReference type="NCBI Taxonomy" id="1494448"/>
    <lineage>
        <taxon>Bacteria</taxon>
        <taxon>Pseudomonadati</taxon>
        <taxon>Pseudomonadota</taxon>
        <taxon>Alphaproteobacteria</taxon>
        <taxon>Hyphomicrobiales</taxon>
        <taxon>Chelatococcaceae</taxon>
        <taxon>Chelatococcus</taxon>
    </lineage>
</organism>
<sequence length="263" mass="27833">MTDIFREVEEDLRRDRAAQLLQRYGVLLIILAVALVAGVAGWRYWQHVQVTRAAEAGARFEDALQLLRDGKAPEGEQALQKLVAEGPRGYATLSRFRLATQEAKADAAAGIARFEGIAQDASVGELLQNLARIRAAMLQIDRVGPKELAAKIEGLTSPTSPWRHSARELLGLSDLKAGDFEAAGRWFDQIVVDPETPSALRSRTQIYLELVRSGPVTTAAVPAPAPWAPAAGATPATPPTSSTAPAPGAAPAAPPAPGPDAGK</sequence>
<evidence type="ECO:0000256" key="8">
    <source>
        <dbReference type="SAM" id="MobiDB-lite"/>
    </source>
</evidence>
<keyword evidence="5 9" id="KW-1133">Transmembrane helix</keyword>
<evidence type="ECO:0000259" key="10">
    <source>
        <dbReference type="Pfam" id="PF09976"/>
    </source>
</evidence>
<evidence type="ECO:0000256" key="7">
    <source>
        <dbReference type="ARBA" id="ARBA00023186"/>
    </source>
</evidence>
<protein>
    <recommendedName>
        <fullName evidence="10">Ancillary SecYEG translocon subunit/Cell division coordinator CpoB TPR domain-containing protein</fullName>
    </recommendedName>
</protein>
<dbReference type="Proteomes" id="UP000637002">
    <property type="component" value="Unassembled WGS sequence"/>
</dbReference>
<dbReference type="GO" id="GO:0005886">
    <property type="term" value="C:plasma membrane"/>
    <property type="evidence" value="ECO:0007669"/>
    <property type="project" value="UniProtKB-SubCell"/>
</dbReference>
<gene>
    <name evidence="11" type="ORF">GCM10010994_35970</name>
</gene>
<proteinExistence type="predicted"/>
<dbReference type="GO" id="GO:0044877">
    <property type="term" value="F:protein-containing complex binding"/>
    <property type="evidence" value="ECO:0007669"/>
    <property type="project" value="InterPro"/>
</dbReference>
<dbReference type="EMBL" id="BMGG01000006">
    <property type="protein sequence ID" value="GGC74347.1"/>
    <property type="molecule type" value="Genomic_DNA"/>
</dbReference>
<accession>A0A916XHV3</accession>
<evidence type="ECO:0000256" key="9">
    <source>
        <dbReference type="SAM" id="Phobius"/>
    </source>
</evidence>
<keyword evidence="12" id="KW-1185">Reference proteome</keyword>
<evidence type="ECO:0000256" key="6">
    <source>
        <dbReference type="ARBA" id="ARBA00023136"/>
    </source>
</evidence>
<evidence type="ECO:0000256" key="4">
    <source>
        <dbReference type="ARBA" id="ARBA00022692"/>
    </source>
</evidence>
<feature type="compositionally biased region" description="Low complexity" evidence="8">
    <location>
        <begin position="223"/>
        <end position="251"/>
    </location>
</feature>
<name>A0A916XHV3_9HYPH</name>
<dbReference type="InterPro" id="IPR018704">
    <property type="entry name" value="SecYEG/CpoB_TPR"/>
</dbReference>
<keyword evidence="3" id="KW-1003">Cell membrane</keyword>
<keyword evidence="7" id="KW-0143">Chaperone</keyword>
<feature type="region of interest" description="Disordered" evidence="8">
    <location>
        <begin position="223"/>
        <end position="263"/>
    </location>
</feature>
<evidence type="ECO:0000256" key="5">
    <source>
        <dbReference type="ARBA" id="ARBA00022989"/>
    </source>
</evidence>